<evidence type="ECO:0000256" key="6">
    <source>
        <dbReference type="SAM" id="Phobius"/>
    </source>
</evidence>
<evidence type="ECO:0000256" key="2">
    <source>
        <dbReference type="ARBA" id="ARBA00022481"/>
    </source>
</evidence>
<evidence type="ECO:0000256" key="3">
    <source>
        <dbReference type="ARBA" id="ARBA00022692"/>
    </source>
</evidence>
<dbReference type="InterPro" id="IPR000983">
    <property type="entry name" value="Bac_GSPG_pilin"/>
</dbReference>
<dbReference type="PANTHER" id="PTHR30093">
    <property type="entry name" value="GENERAL SECRETION PATHWAY PROTEIN G"/>
    <property type="match status" value="1"/>
</dbReference>
<evidence type="ECO:0000256" key="1">
    <source>
        <dbReference type="ARBA" id="ARBA00004167"/>
    </source>
</evidence>
<evidence type="ECO:0000313" key="7">
    <source>
        <dbReference type="EMBL" id="PKM91069.1"/>
    </source>
</evidence>
<sequence>MFKKITTRKAFTLIELLVVIAIIGILATLAVVALQQARSRARDSKRVADMKQIHTALELFFNENSRYPTTDEWNENIIGSSTTGVVFMYEIPSAPNITDGDCSSGADYVYIPTDDNTSYNIKFCLGKQVADLSSGDKCLTPGGISPIDCGKISWDEVFNDTTRNWNSIASSADGTKILASVTTGYIYTSSDSGVTWTAQTSVGSKNWTRVASSSDGTKLAAIVGISGYIYTSPDSGATWTEQTSAGLRWWTALASSSDGSKLVAAGTNGSYIYTSNDYGVTWIERISSGLRNWQSICSSFDGSKLFASNGSTIYASYDFGETWTAIKTGLLNGRNMACSLDGTRIIVTQSNGPYVLLSTDSGLTWSNVVSLNNAYSWRGVAMSPDGKKILAIRDTFGTGVGAYFYFSSDYGNNWEEQTDLGLAYWNASFISNNKIFIVQSGGYIYISR</sequence>
<dbReference type="Pfam" id="PF07963">
    <property type="entry name" value="N_methyl"/>
    <property type="match status" value="1"/>
</dbReference>
<gene>
    <name evidence="7" type="ORF">CVU82_03365</name>
</gene>
<dbReference type="Proteomes" id="UP000233517">
    <property type="component" value="Unassembled WGS sequence"/>
</dbReference>
<dbReference type="GO" id="GO:0016020">
    <property type="term" value="C:membrane"/>
    <property type="evidence" value="ECO:0007669"/>
    <property type="project" value="UniProtKB-SubCell"/>
</dbReference>
<keyword evidence="2" id="KW-0488">Methylation</keyword>
<keyword evidence="4 6" id="KW-1133">Transmembrane helix</keyword>
<protein>
    <recommendedName>
        <fullName evidence="9">Photosynthesis system II assembly factor Ycf48/Hcf136-like domain-containing protein</fullName>
    </recommendedName>
</protein>
<accession>A0A2N2E8P8</accession>
<dbReference type="GO" id="GO:0015628">
    <property type="term" value="P:protein secretion by the type II secretion system"/>
    <property type="evidence" value="ECO:0007669"/>
    <property type="project" value="InterPro"/>
</dbReference>
<comment type="caution">
    <text evidence="7">The sequence shown here is derived from an EMBL/GenBank/DDBJ whole genome shotgun (WGS) entry which is preliminary data.</text>
</comment>
<dbReference type="CDD" id="cd15482">
    <property type="entry name" value="Sialidase_non-viral"/>
    <property type="match status" value="1"/>
</dbReference>
<dbReference type="PRINTS" id="PR00813">
    <property type="entry name" value="BCTERIALGSPG"/>
</dbReference>
<dbReference type="AlphaFoldDB" id="A0A2N2E8P8"/>
<dbReference type="Gene3D" id="2.130.10.10">
    <property type="entry name" value="YVTN repeat-like/Quinoprotein amine dehydrogenase"/>
    <property type="match status" value="2"/>
</dbReference>
<dbReference type="Gene3D" id="3.30.700.10">
    <property type="entry name" value="Glycoprotein, Type 4 Pilin"/>
    <property type="match status" value="1"/>
</dbReference>
<dbReference type="InterPro" id="IPR045584">
    <property type="entry name" value="Pilin-like"/>
</dbReference>
<reference evidence="7 8" key="1">
    <citation type="journal article" date="2017" name="ISME J.">
        <title>Potential for microbial H2 and metal transformations associated with novel bacteria and archaea in deep terrestrial subsurface sediments.</title>
        <authorList>
            <person name="Hernsdorf A.W."/>
            <person name="Amano Y."/>
            <person name="Miyakawa K."/>
            <person name="Ise K."/>
            <person name="Suzuki Y."/>
            <person name="Anantharaman K."/>
            <person name="Probst A."/>
            <person name="Burstein D."/>
            <person name="Thomas B.C."/>
            <person name="Banfield J.F."/>
        </authorList>
    </citation>
    <scope>NUCLEOTIDE SEQUENCE [LARGE SCALE GENOMIC DNA]</scope>
    <source>
        <strain evidence="7">HGW-Falkowbacteria-1</strain>
    </source>
</reference>
<evidence type="ECO:0000256" key="4">
    <source>
        <dbReference type="ARBA" id="ARBA00022989"/>
    </source>
</evidence>
<dbReference type="NCBIfam" id="TIGR02532">
    <property type="entry name" value="IV_pilin_GFxxxE"/>
    <property type="match status" value="1"/>
</dbReference>
<evidence type="ECO:0008006" key="9">
    <source>
        <dbReference type="Google" id="ProtNLM"/>
    </source>
</evidence>
<dbReference type="EMBL" id="PHAI01000003">
    <property type="protein sequence ID" value="PKM91069.1"/>
    <property type="molecule type" value="Genomic_DNA"/>
</dbReference>
<dbReference type="PANTHER" id="PTHR30093:SF44">
    <property type="entry name" value="TYPE II SECRETION SYSTEM CORE PROTEIN G"/>
    <property type="match status" value="1"/>
</dbReference>
<dbReference type="SUPFAM" id="SSF110296">
    <property type="entry name" value="Oligoxyloglucan reducing end-specific cellobiohydrolase"/>
    <property type="match status" value="1"/>
</dbReference>
<feature type="transmembrane region" description="Helical" evidence="6">
    <location>
        <begin position="12"/>
        <end position="34"/>
    </location>
</feature>
<dbReference type="SUPFAM" id="SSF54523">
    <property type="entry name" value="Pili subunits"/>
    <property type="match status" value="1"/>
</dbReference>
<dbReference type="GO" id="GO:0015627">
    <property type="term" value="C:type II protein secretion system complex"/>
    <property type="evidence" value="ECO:0007669"/>
    <property type="project" value="InterPro"/>
</dbReference>
<evidence type="ECO:0000256" key="5">
    <source>
        <dbReference type="ARBA" id="ARBA00023136"/>
    </source>
</evidence>
<evidence type="ECO:0000313" key="8">
    <source>
        <dbReference type="Proteomes" id="UP000233517"/>
    </source>
</evidence>
<comment type="subcellular location">
    <subcellularLocation>
        <location evidence="1">Membrane</location>
        <topology evidence="1">Single-pass membrane protein</topology>
    </subcellularLocation>
</comment>
<name>A0A2N2E8P8_9BACT</name>
<keyword evidence="5 6" id="KW-0472">Membrane</keyword>
<proteinExistence type="predicted"/>
<dbReference type="InterPro" id="IPR015943">
    <property type="entry name" value="WD40/YVTN_repeat-like_dom_sf"/>
</dbReference>
<dbReference type="InterPro" id="IPR012902">
    <property type="entry name" value="N_methyl_site"/>
</dbReference>
<keyword evidence="3 6" id="KW-0812">Transmembrane</keyword>
<organism evidence="7 8">
    <name type="scientific">Candidatus Falkowbacteria bacterium HGW-Falkowbacteria-1</name>
    <dbReference type="NCBI Taxonomy" id="2013768"/>
    <lineage>
        <taxon>Bacteria</taxon>
        <taxon>Candidatus Falkowiibacteriota</taxon>
    </lineage>
</organism>